<keyword evidence="4" id="KW-1185">Reference proteome</keyword>
<evidence type="ECO:0000256" key="1">
    <source>
        <dbReference type="SAM" id="MobiDB-lite"/>
    </source>
</evidence>
<organism evidence="3 4">
    <name type="scientific">Tsukamurella tyrosinosolvens</name>
    <dbReference type="NCBI Taxonomy" id="57704"/>
    <lineage>
        <taxon>Bacteria</taxon>
        <taxon>Bacillati</taxon>
        <taxon>Actinomycetota</taxon>
        <taxon>Actinomycetes</taxon>
        <taxon>Mycobacteriales</taxon>
        <taxon>Tsukamurellaceae</taxon>
        <taxon>Tsukamurella</taxon>
    </lineage>
</organism>
<keyword evidence="2" id="KW-0472">Membrane</keyword>
<evidence type="ECO:0000313" key="3">
    <source>
        <dbReference type="EMBL" id="SEC80306.1"/>
    </source>
</evidence>
<keyword evidence="2" id="KW-0812">Transmembrane</keyword>
<feature type="region of interest" description="Disordered" evidence="1">
    <location>
        <begin position="164"/>
        <end position="184"/>
    </location>
</feature>
<keyword evidence="2" id="KW-1133">Transmembrane helix</keyword>
<reference evidence="4" key="1">
    <citation type="submission" date="2016-10" db="EMBL/GenBank/DDBJ databases">
        <authorList>
            <person name="Varghese N."/>
            <person name="Submissions S."/>
        </authorList>
    </citation>
    <scope>NUCLEOTIDE SEQUENCE [LARGE SCALE GENOMIC DNA]</scope>
    <source>
        <strain evidence="4">DSM 44234</strain>
    </source>
</reference>
<feature type="region of interest" description="Disordered" evidence="1">
    <location>
        <begin position="236"/>
        <end position="262"/>
    </location>
</feature>
<dbReference type="Proteomes" id="UP000182241">
    <property type="component" value="Unassembled WGS sequence"/>
</dbReference>
<gene>
    <name evidence="3" type="ORF">SAMN04489793_3227</name>
</gene>
<dbReference type="EMBL" id="FNSA01000003">
    <property type="protein sequence ID" value="SEC80306.1"/>
    <property type="molecule type" value="Genomic_DNA"/>
</dbReference>
<feature type="transmembrane region" description="Helical" evidence="2">
    <location>
        <begin position="20"/>
        <end position="40"/>
    </location>
</feature>
<dbReference type="OrthoDB" id="4763658at2"/>
<sequence>MREMYEPPKTPFKEWAPRALVVVALVWAVVAVPLCGWLLWRGPEPTPQPAERELTAVDAAAVSYAHTAVTTGWVQVKSQVTSSIVRLEVEQTVEAATGNSTGRVLSASTAADLLVLGDKVMLRGNAEFWATLGVMTSTPGWVDVENKLGDLPFPLAKAAKSLAPSKDARIGTSETDKTEFRNGDLRATFSRNGISSLTLGDRAATVADTAPPAAEQLAAWQADAAITAKLSGVSGSLTVAPAPAPPRPSSSAAPSTSSRPAP</sequence>
<evidence type="ECO:0000256" key="2">
    <source>
        <dbReference type="SAM" id="Phobius"/>
    </source>
</evidence>
<accession>A0A1H4VH66</accession>
<feature type="compositionally biased region" description="Low complexity" evidence="1">
    <location>
        <begin position="249"/>
        <end position="262"/>
    </location>
</feature>
<dbReference type="RefSeq" id="WP_074850621.1">
    <property type="nucleotide sequence ID" value="NZ_FNSA01000003.1"/>
</dbReference>
<name>A0A1H4VH66_TSUTY</name>
<dbReference type="AlphaFoldDB" id="A0A1H4VH66"/>
<protein>
    <submittedName>
        <fullName evidence="3">Uncharacterized protein</fullName>
    </submittedName>
</protein>
<proteinExistence type="predicted"/>
<feature type="compositionally biased region" description="Basic and acidic residues" evidence="1">
    <location>
        <begin position="166"/>
        <end position="184"/>
    </location>
</feature>
<evidence type="ECO:0000313" key="4">
    <source>
        <dbReference type="Proteomes" id="UP000182241"/>
    </source>
</evidence>